<dbReference type="GO" id="GO:0005975">
    <property type="term" value="P:carbohydrate metabolic process"/>
    <property type="evidence" value="ECO:0007669"/>
    <property type="project" value="InterPro"/>
</dbReference>
<reference evidence="3" key="2">
    <citation type="journal article" date="2021" name="PeerJ">
        <title>Extensive microbial diversity within the chicken gut microbiome revealed by metagenomics and culture.</title>
        <authorList>
            <person name="Gilroy R."/>
            <person name="Ravi A."/>
            <person name="Getino M."/>
            <person name="Pursley I."/>
            <person name="Horton D.L."/>
            <person name="Alikhan N.F."/>
            <person name="Baker D."/>
            <person name="Gharbi K."/>
            <person name="Hall N."/>
            <person name="Watson M."/>
            <person name="Adriaenssens E.M."/>
            <person name="Foster-Nyarko E."/>
            <person name="Jarju S."/>
            <person name="Secka A."/>
            <person name="Antonio M."/>
            <person name="Oren A."/>
            <person name="Chaudhuri R.R."/>
            <person name="La Ragione R."/>
            <person name="Hildebrand F."/>
            <person name="Pallen M.J."/>
        </authorList>
    </citation>
    <scope>NUCLEOTIDE SEQUENCE</scope>
    <source>
        <strain evidence="3">CHK199-13235</strain>
    </source>
</reference>
<evidence type="ECO:0000259" key="2">
    <source>
        <dbReference type="Pfam" id="PF20736"/>
    </source>
</evidence>
<dbReference type="InterPro" id="IPR012878">
    <property type="entry name" value="Beta-AFase-like_GH127_cat"/>
</dbReference>
<name>A0A9D1K0U5_9FIRM</name>
<reference evidence="3" key="1">
    <citation type="submission" date="2020-10" db="EMBL/GenBank/DDBJ databases">
        <authorList>
            <person name="Gilroy R."/>
        </authorList>
    </citation>
    <scope>NUCLEOTIDE SEQUENCE</scope>
    <source>
        <strain evidence="3">CHK199-13235</strain>
    </source>
</reference>
<evidence type="ECO:0000259" key="1">
    <source>
        <dbReference type="Pfam" id="PF07944"/>
    </source>
</evidence>
<dbReference type="SUPFAM" id="SSF48208">
    <property type="entry name" value="Six-hairpin glycosidases"/>
    <property type="match status" value="1"/>
</dbReference>
<dbReference type="Pfam" id="PF20736">
    <property type="entry name" value="Glyco_hydro127M"/>
    <property type="match status" value="1"/>
</dbReference>
<sequence length="614" mass="70733">MLQKLKRIPYTTREIHPAGWLKRQLEIQAEGLSGHLDEIWPDIRDSRWIGGDKEGWERVPYWLDGFIPLAWLLDREDLKARARRYIDAILDGQKEDGWICPCEDEERGGYDVWAAFLIGKVLVVYHDCTGDPRIEGAVAGILQSLDRHMDGRTLFNWGQARWFECLIPLFWLYERRPEPWLLKLAHKLRLQGFNYRELFEDWQFEKPDEKGRWTYLTHVVNLAMCLKAEALYSRITGRDANGFTKKAIGLLQRDHGMPTGHFTGDECLSGTSPIQGSELCSVVEAMYSCQHLISVTSDSFWGDLLERLAFNALPAATSPDMWTHQYDQMTNQPQCSYLSKERNPFRTNSGESHLFGLEPNFGCCTANFSQGWPKFALSVFMKAEDGVAVTAIAPAVLETEMDGAPVRVEVETEYPFKDQYRVKVTAEKPAEFALYLRIPGCVSEAQVDGMDAEPGKEYRLFRRWEREQEVTVRFSMEPKMSRRPSGMYVLNRGPLLFSLPVAERWQREEFTRDGVERRFPWCDYQIFPASKWNYAFAGQNWEPEFGQIGEYPFSPQQAGISLLGDLAEIQWGMEDGLLEEVPDGKVLAPPQRMRLIPYGCTNLRMTELPLVLEK</sequence>
<dbReference type="InterPro" id="IPR008928">
    <property type="entry name" value="6-hairpin_glycosidase_sf"/>
</dbReference>
<evidence type="ECO:0000313" key="4">
    <source>
        <dbReference type="Proteomes" id="UP000824002"/>
    </source>
</evidence>
<dbReference type="AlphaFoldDB" id="A0A9D1K0U5"/>
<dbReference type="GO" id="GO:0016787">
    <property type="term" value="F:hydrolase activity"/>
    <property type="evidence" value="ECO:0007669"/>
    <property type="project" value="UniProtKB-KW"/>
</dbReference>
<dbReference type="EMBL" id="DVJP01000066">
    <property type="protein sequence ID" value="HIS77122.1"/>
    <property type="molecule type" value="Genomic_DNA"/>
</dbReference>
<comment type="caution">
    <text evidence="3">The sequence shown here is derived from an EMBL/GenBank/DDBJ whole genome shotgun (WGS) entry which is preliminary data.</text>
</comment>
<organism evidence="3 4">
    <name type="scientific">Candidatus Merdivicinus excrementipullorum</name>
    <dbReference type="NCBI Taxonomy" id="2840867"/>
    <lineage>
        <taxon>Bacteria</taxon>
        <taxon>Bacillati</taxon>
        <taxon>Bacillota</taxon>
        <taxon>Clostridia</taxon>
        <taxon>Eubacteriales</taxon>
        <taxon>Oscillospiraceae</taxon>
        <taxon>Oscillospiraceae incertae sedis</taxon>
        <taxon>Candidatus Merdivicinus</taxon>
    </lineage>
</organism>
<proteinExistence type="predicted"/>
<gene>
    <name evidence="3" type="ORF">IAB51_10015</name>
</gene>
<dbReference type="Proteomes" id="UP000824002">
    <property type="component" value="Unassembled WGS sequence"/>
</dbReference>
<dbReference type="PANTHER" id="PTHR31151">
    <property type="entry name" value="PROLINE-TRNA LIGASE (DUF1680)"/>
    <property type="match status" value="1"/>
</dbReference>
<dbReference type="PANTHER" id="PTHR31151:SF0">
    <property type="entry name" value="PROLINE-TRNA LIGASE (DUF1680)"/>
    <property type="match status" value="1"/>
</dbReference>
<protein>
    <submittedName>
        <fullName evidence="3">Glycoside hydrolase family 127 protein</fullName>
    </submittedName>
</protein>
<evidence type="ECO:0000313" key="3">
    <source>
        <dbReference type="EMBL" id="HIS77122.1"/>
    </source>
</evidence>
<accession>A0A9D1K0U5</accession>
<dbReference type="InterPro" id="IPR049046">
    <property type="entry name" value="Beta-AFase-like_GH127_middle"/>
</dbReference>
<feature type="domain" description="Non-reducing end beta-L-arabinofuranosidase-like GH127 middle" evidence="2">
    <location>
        <begin position="388"/>
        <end position="476"/>
    </location>
</feature>
<feature type="domain" description="Non-reducing end beta-L-arabinofuranosidase-like GH127 catalytic" evidence="1">
    <location>
        <begin position="62"/>
        <end position="376"/>
    </location>
</feature>
<dbReference type="Pfam" id="PF07944">
    <property type="entry name" value="Beta-AFase-like_GH127_cat"/>
    <property type="match status" value="1"/>
</dbReference>
<keyword evidence="3" id="KW-0378">Hydrolase</keyword>